<dbReference type="Proteomes" id="UP000462152">
    <property type="component" value="Unassembled WGS sequence"/>
</dbReference>
<proteinExistence type="predicted"/>
<sequence>MIFKAVGETRPYPEHSFKGRREWATLAPCQVRLDQLTTTQRMLDLATLFGEEATFYDDIFPHVVKWEGRLYLEEGVHRALRSALQHRPVMYARILDLDDGSGASGE</sequence>
<dbReference type="AlphaFoldDB" id="A0A7K1LK13"/>
<organism evidence="1 2">
    <name type="scientific">Rothia koreensis</name>
    <dbReference type="NCBI Taxonomy" id="592378"/>
    <lineage>
        <taxon>Bacteria</taxon>
        <taxon>Bacillati</taxon>
        <taxon>Actinomycetota</taxon>
        <taxon>Actinomycetes</taxon>
        <taxon>Micrococcales</taxon>
        <taxon>Micrococcaceae</taxon>
        <taxon>Rothia</taxon>
    </lineage>
</organism>
<dbReference type="Pfam" id="PF23719">
    <property type="entry name" value="VapB"/>
    <property type="match status" value="1"/>
</dbReference>
<gene>
    <name evidence="1" type="ORF">GMA10_09605</name>
</gene>
<dbReference type="InterPro" id="IPR014447">
    <property type="entry name" value="VapB-like_prob"/>
</dbReference>
<comment type="caution">
    <text evidence="1">The sequence shown here is derived from an EMBL/GenBank/DDBJ whole genome shotgun (WGS) entry which is preliminary data.</text>
</comment>
<protein>
    <submittedName>
        <fullName evidence="1">Type II toxin-antitoxin system VapB family antitoxin</fullName>
    </submittedName>
</protein>
<reference evidence="1 2" key="1">
    <citation type="submission" date="2019-12" db="EMBL/GenBank/DDBJ databases">
        <authorList>
            <person name="Li J."/>
            <person name="Shi Y."/>
            <person name="Xu G."/>
            <person name="Xiao D."/>
            <person name="Ran X."/>
        </authorList>
    </citation>
    <scope>NUCLEOTIDE SEQUENCE [LARGE SCALE GENOMIC DNA]</scope>
    <source>
        <strain evidence="1 2">JCM 15915</strain>
    </source>
</reference>
<keyword evidence="2" id="KW-1185">Reference proteome</keyword>
<name>A0A7K1LK13_9MICC</name>
<evidence type="ECO:0000313" key="2">
    <source>
        <dbReference type="Proteomes" id="UP000462152"/>
    </source>
</evidence>
<dbReference type="RefSeq" id="WP_129316221.1">
    <property type="nucleotide sequence ID" value="NZ_NOIQ01000020.1"/>
</dbReference>
<evidence type="ECO:0000313" key="1">
    <source>
        <dbReference type="EMBL" id="MUN55460.1"/>
    </source>
</evidence>
<accession>A0A7K1LK13</accession>
<dbReference type="EMBL" id="WOGT01000006">
    <property type="protein sequence ID" value="MUN55460.1"/>
    <property type="molecule type" value="Genomic_DNA"/>
</dbReference>
<dbReference type="OrthoDB" id="3727774at2"/>